<keyword evidence="9 12" id="KW-0274">FAD</keyword>
<dbReference type="Proteomes" id="UP001500908">
    <property type="component" value="Unassembled WGS sequence"/>
</dbReference>
<evidence type="ECO:0000256" key="4">
    <source>
        <dbReference type="ARBA" id="ARBA00004744"/>
    </source>
</evidence>
<evidence type="ECO:0000256" key="11">
    <source>
        <dbReference type="ARBA" id="ARBA00023133"/>
    </source>
</evidence>
<dbReference type="InterPro" id="IPR004572">
    <property type="entry name" value="Protoporphyrinogen_oxidase"/>
</dbReference>
<reference evidence="16" key="1">
    <citation type="journal article" date="2019" name="Int. J. Syst. Evol. Microbiol.">
        <title>The Global Catalogue of Microorganisms (GCM) 10K type strain sequencing project: providing services to taxonomists for standard genome sequencing and annotation.</title>
        <authorList>
            <consortium name="The Broad Institute Genomics Platform"/>
            <consortium name="The Broad Institute Genome Sequencing Center for Infectious Disease"/>
            <person name="Wu L."/>
            <person name="Ma J."/>
        </authorList>
    </citation>
    <scope>NUCLEOTIDE SEQUENCE [LARGE SCALE GENOMIC DNA]</scope>
    <source>
        <strain evidence="16">JCM 17137</strain>
    </source>
</reference>
<comment type="cofactor">
    <cofactor evidence="2 12">
        <name>FAD</name>
        <dbReference type="ChEBI" id="CHEBI:57692"/>
    </cofactor>
</comment>
<evidence type="ECO:0000256" key="10">
    <source>
        <dbReference type="ARBA" id="ARBA00023002"/>
    </source>
</evidence>
<keyword evidence="11 12" id="KW-0350">Heme biosynthesis</keyword>
<dbReference type="NCBIfam" id="TIGR00562">
    <property type="entry name" value="proto_IX_ox"/>
    <property type="match status" value="1"/>
</dbReference>
<feature type="domain" description="Amine oxidase" evidence="14">
    <location>
        <begin position="38"/>
        <end position="494"/>
    </location>
</feature>
<proteinExistence type="inferred from homology"/>
<dbReference type="InterPro" id="IPR002937">
    <property type="entry name" value="Amino_oxidase"/>
</dbReference>
<gene>
    <name evidence="15" type="primary">hemG_1</name>
    <name evidence="15" type="ORF">GCM10022402_06220</name>
</gene>
<sequence length="505" mass="52630">MERRSSDRQVNDSGTEFPTASHSGRGQRPHAVVIGGGVAGLTAAHRLSRAGVAVTVAEGAPRVGGKIGSISVAGVDVDSGAESLLARRPEALRLIADLDIEDRITYPATTTSRIYSRGALRAFPQGQVMGVPGDIAALARSKVVSWRGALRAARDLIWPASPTSGDVSVASYVGKRMGAEVVQRLVEPMLGGVYAGRADRLSLAATLPQLAPTALRQRSLALAAREVKATQAAASDPQRPVFATLRGGVAELVAALGSSDGSAAPVTIETSTTVRELRRLGRQWRLTVGPASDPRTVTTDAVVLACPAPSATRLLTGIAPPAAAELADIDYASMVVVTLALRRSAFPVPPTASGFLVPAREGLAIKAATFSSVKWPWLAEELRAANPTDDLILLRCSIGRVGQTALLQRSDEELVDLAVRDLGTVCGITEPPVDQRVTRWGGALPQYDVGHLDRVARVQAALAEHPTLEVCGAAYNGVGIPACVASAEEAALRVANELGPRVGQT</sequence>
<protein>
    <recommendedName>
        <fullName evidence="7 12">Coproporphyrinogen III oxidase</fullName>
        <ecNumber evidence="6 12">1.3.3.15</ecNumber>
    </recommendedName>
</protein>
<dbReference type="PANTHER" id="PTHR42923:SF3">
    <property type="entry name" value="PROTOPORPHYRINOGEN OXIDASE"/>
    <property type="match status" value="1"/>
</dbReference>
<comment type="pathway">
    <text evidence="4 12">Porphyrin-containing compound metabolism; protoheme biosynthesis.</text>
</comment>
<feature type="region of interest" description="Disordered" evidence="13">
    <location>
        <begin position="1"/>
        <end position="31"/>
    </location>
</feature>
<dbReference type="SUPFAM" id="SSF54373">
    <property type="entry name" value="FAD-linked reductases, C-terminal domain"/>
    <property type="match status" value="1"/>
</dbReference>
<dbReference type="InterPro" id="IPR036188">
    <property type="entry name" value="FAD/NAD-bd_sf"/>
</dbReference>
<name>A0ABP7EZX0_9ACTN</name>
<dbReference type="EC" id="1.3.3.15" evidence="6 12"/>
<dbReference type="EMBL" id="BAABDD010000002">
    <property type="protein sequence ID" value="GAA3728286.1"/>
    <property type="molecule type" value="Genomic_DNA"/>
</dbReference>
<dbReference type="RefSeq" id="WP_344967032.1">
    <property type="nucleotide sequence ID" value="NZ_BAABDD010000002.1"/>
</dbReference>
<evidence type="ECO:0000256" key="13">
    <source>
        <dbReference type="SAM" id="MobiDB-lite"/>
    </source>
</evidence>
<evidence type="ECO:0000256" key="5">
    <source>
        <dbReference type="ARBA" id="ARBA00008310"/>
    </source>
</evidence>
<accession>A0ABP7EZX0</accession>
<feature type="compositionally biased region" description="Polar residues" evidence="13">
    <location>
        <begin position="11"/>
        <end position="24"/>
    </location>
</feature>
<organism evidence="15 16">
    <name type="scientific">Salinactinospora qingdaonensis</name>
    <dbReference type="NCBI Taxonomy" id="702744"/>
    <lineage>
        <taxon>Bacteria</taxon>
        <taxon>Bacillati</taxon>
        <taxon>Actinomycetota</taxon>
        <taxon>Actinomycetes</taxon>
        <taxon>Streptosporangiales</taxon>
        <taxon>Nocardiopsidaceae</taxon>
        <taxon>Salinactinospora</taxon>
    </lineage>
</organism>
<comment type="function">
    <text evidence="3 12">Involved in coproporphyrin-dependent heme b biosynthesis. Catalyzes the oxidation of coproporphyrinogen III to coproporphyrin III.</text>
</comment>
<dbReference type="PANTHER" id="PTHR42923">
    <property type="entry name" value="PROTOPORPHYRINOGEN OXIDASE"/>
    <property type="match status" value="1"/>
</dbReference>
<evidence type="ECO:0000256" key="6">
    <source>
        <dbReference type="ARBA" id="ARBA00012402"/>
    </source>
</evidence>
<keyword evidence="16" id="KW-1185">Reference proteome</keyword>
<feature type="compositionally biased region" description="Basic and acidic residues" evidence="13">
    <location>
        <begin position="1"/>
        <end position="10"/>
    </location>
</feature>
<evidence type="ECO:0000313" key="15">
    <source>
        <dbReference type="EMBL" id="GAA3728286.1"/>
    </source>
</evidence>
<dbReference type="Pfam" id="PF01593">
    <property type="entry name" value="Amino_oxidase"/>
    <property type="match status" value="1"/>
</dbReference>
<evidence type="ECO:0000313" key="16">
    <source>
        <dbReference type="Proteomes" id="UP001500908"/>
    </source>
</evidence>
<evidence type="ECO:0000256" key="8">
    <source>
        <dbReference type="ARBA" id="ARBA00022630"/>
    </source>
</evidence>
<dbReference type="InterPro" id="IPR050464">
    <property type="entry name" value="Zeta_carotene_desat/Oxidored"/>
</dbReference>
<keyword evidence="8 12" id="KW-0285">Flavoprotein</keyword>
<dbReference type="SUPFAM" id="SSF51905">
    <property type="entry name" value="FAD/NAD(P)-binding domain"/>
    <property type="match status" value="1"/>
</dbReference>
<evidence type="ECO:0000256" key="12">
    <source>
        <dbReference type="RuleBase" id="RU364052"/>
    </source>
</evidence>
<keyword evidence="10 12" id="KW-0560">Oxidoreductase</keyword>
<comment type="similarity">
    <text evidence="5 12">Belongs to the protoporphyrinogen/coproporphyrinogen oxidase family. Coproporphyrinogen III oxidase subfamily.</text>
</comment>
<dbReference type="Gene3D" id="1.10.3110.10">
    <property type="entry name" value="protoporphyrinogen ix oxidase, domain 3"/>
    <property type="match status" value="1"/>
</dbReference>
<evidence type="ECO:0000256" key="2">
    <source>
        <dbReference type="ARBA" id="ARBA00001974"/>
    </source>
</evidence>
<dbReference type="Gene3D" id="3.50.50.60">
    <property type="entry name" value="FAD/NAD(P)-binding domain"/>
    <property type="match status" value="1"/>
</dbReference>
<evidence type="ECO:0000256" key="7">
    <source>
        <dbReference type="ARBA" id="ARBA00019046"/>
    </source>
</evidence>
<comment type="caution">
    <text evidence="15">The sequence shown here is derived from an EMBL/GenBank/DDBJ whole genome shotgun (WGS) entry which is preliminary data.</text>
</comment>
<comment type="catalytic activity">
    <reaction evidence="1">
        <text>coproporphyrinogen III + 3 O2 = coproporphyrin III + 3 H2O2</text>
        <dbReference type="Rhea" id="RHEA:43436"/>
        <dbReference type="ChEBI" id="CHEBI:15379"/>
        <dbReference type="ChEBI" id="CHEBI:16240"/>
        <dbReference type="ChEBI" id="CHEBI:57309"/>
        <dbReference type="ChEBI" id="CHEBI:131725"/>
        <dbReference type="EC" id="1.3.3.15"/>
    </reaction>
    <physiologicalReaction direction="left-to-right" evidence="1">
        <dbReference type="Rhea" id="RHEA:43437"/>
    </physiologicalReaction>
</comment>
<evidence type="ECO:0000256" key="1">
    <source>
        <dbReference type="ARBA" id="ARBA00001755"/>
    </source>
</evidence>
<keyword evidence="12" id="KW-0963">Cytoplasm</keyword>
<dbReference type="Gene3D" id="3.90.660.20">
    <property type="entry name" value="Protoporphyrinogen oxidase, mitochondrial, domain 2"/>
    <property type="match status" value="1"/>
</dbReference>
<evidence type="ECO:0000256" key="9">
    <source>
        <dbReference type="ARBA" id="ARBA00022827"/>
    </source>
</evidence>
<evidence type="ECO:0000256" key="3">
    <source>
        <dbReference type="ARBA" id="ARBA00002185"/>
    </source>
</evidence>
<evidence type="ECO:0000259" key="14">
    <source>
        <dbReference type="Pfam" id="PF01593"/>
    </source>
</evidence>
<comment type="subcellular location">
    <subcellularLocation>
        <location evidence="12">Cytoplasm</location>
    </subcellularLocation>
</comment>